<dbReference type="InterPro" id="IPR050593">
    <property type="entry name" value="LovG"/>
</dbReference>
<organism evidence="4 5">
    <name type="scientific">Rhynchosporium agropyri</name>
    <dbReference type="NCBI Taxonomy" id="914238"/>
    <lineage>
        <taxon>Eukaryota</taxon>
        <taxon>Fungi</taxon>
        <taxon>Dikarya</taxon>
        <taxon>Ascomycota</taxon>
        <taxon>Pezizomycotina</taxon>
        <taxon>Leotiomycetes</taxon>
        <taxon>Helotiales</taxon>
        <taxon>Ploettnerulaceae</taxon>
        <taxon>Rhynchosporium</taxon>
    </lineage>
</organism>
<name>A0A1E1K187_9HELO</name>
<gene>
    <name evidence="4" type="ORF">RAG0_02451</name>
</gene>
<dbReference type="PANTHER" id="PTHR48070:SF6">
    <property type="entry name" value="ESTERASE OVCA2"/>
    <property type="match status" value="1"/>
</dbReference>
<dbReference type="GO" id="GO:0019748">
    <property type="term" value="P:secondary metabolic process"/>
    <property type="evidence" value="ECO:0007669"/>
    <property type="project" value="TreeGrafter"/>
</dbReference>
<protein>
    <submittedName>
        <fullName evidence="4">Related to dihydrofolate reductase</fullName>
    </submittedName>
</protein>
<dbReference type="EMBL" id="FJUX01000010">
    <property type="protein sequence ID" value="CZS91897.1"/>
    <property type="molecule type" value="Genomic_DNA"/>
</dbReference>
<dbReference type="GO" id="GO:0005634">
    <property type="term" value="C:nucleus"/>
    <property type="evidence" value="ECO:0007669"/>
    <property type="project" value="TreeGrafter"/>
</dbReference>
<dbReference type="AlphaFoldDB" id="A0A1E1K187"/>
<dbReference type="InterPro" id="IPR029058">
    <property type="entry name" value="AB_hydrolase_fold"/>
</dbReference>
<keyword evidence="1" id="KW-0378">Hydrolase</keyword>
<evidence type="ECO:0000259" key="3">
    <source>
        <dbReference type="Pfam" id="PF03959"/>
    </source>
</evidence>
<evidence type="ECO:0000256" key="1">
    <source>
        <dbReference type="ARBA" id="ARBA00022801"/>
    </source>
</evidence>
<accession>A0A1E1K187</accession>
<proteinExistence type="predicted"/>
<dbReference type="PANTHER" id="PTHR48070">
    <property type="entry name" value="ESTERASE OVCA2"/>
    <property type="match status" value="1"/>
</dbReference>
<dbReference type="Proteomes" id="UP000178912">
    <property type="component" value="Unassembled WGS sequence"/>
</dbReference>
<sequence>MSTEKVNGEGPRKLKILMLHEEVTFAAKIIAANTSLSRLSSHFLHSPSTQIDQDQSSKECQSFFLIFFSGFTQSGPLFHAKTRALEKILTKAFPALPPAPHNRKASPGNLLSYPGGIQLIYPTAPIRLQPADIPGFSASEQSESEKEDPDAWGWWKKDSSTGEYIGLDEGLETIRKAIEEVGGIDGVIGFSQGGAMAAMLAALLEDGRESHFLPSSPLPYPPSYLSLRSTLPQQPLRFAVSYSGFYAQPELYKPFYEPKIKTRFLHVIGSLDSVVEEERSQGLVERCEEEVRTKVVHPGGHFVPVGREYAGVLVGWLRDVLSEKKVDEESVEDMDMPF</sequence>
<dbReference type="OrthoDB" id="2094269at2759"/>
<dbReference type="GO" id="GO:0005737">
    <property type="term" value="C:cytoplasm"/>
    <property type="evidence" value="ECO:0007669"/>
    <property type="project" value="TreeGrafter"/>
</dbReference>
<keyword evidence="5" id="KW-1185">Reference proteome</keyword>
<evidence type="ECO:0000256" key="2">
    <source>
        <dbReference type="SAM" id="MobiDB-lite"/>
    </source>
</evidence>
<dbReference type="SUPFAM" id="SSF53474">
    <property type="entry name" value="alpha/beta-Hydrolases"/>
    <property type="match status" value="1"/>
</dbReference>
<dbReference type="Pfam" id="PF03959">
    <property type="entry name" value="FSH1"/>
    <property type="match status" value="1"/>
</dbReference>
<evidence type="ECO:0000313" key="4">
    <source>
        <dbReference type="EMBL" id="CZS91897.1"/>
    </source>
</evidence>
<reference evidence="5" key="1">
    <citation type="submission" date="2016-03" db="EMBL/GenBank/DDBJ databases">
        <authorList>
            <person name="Guldener U."/>
        </authorList>
    </citation>
    <scope>NUCLEOTIDE SEQUENCE [LARGE SCALE GENOMIC DNA]</scope>
    <source>
        <strain evidence="5">04CH-RAC-A.6.1</strain>
    </source>
</reference>
<dbReference type="Gene3D" id="3.40.50.1820">
    <property type="entry name" value="alpha/beta hydrolase"/>
    <property type="match status" value="1"/>
</dbReference>
<dbReference type="GO" id="GO:0016787">
    <property type="term" value="F:hydrolase activity"/>
    <property type="evidence" value="ECO:0007669"/>
    <property type="project" value="UniProtKB-KW"/>
</dbReference>
<feature type="domain" description="Serine hydrolase" evidence="3">
    <location>
        <begin position="66"/>
        <end position="309"/>
    </location>
</feature>
<dbReference type="InterPro" id="IPR005645">
    <property type="entry name" value="FSH-like_dom"/>
</dbReference>
<feature type="region of interest" description="Disordered" evidence="2">
    <location>
        <begin position="134"/>
        <end position="153"/>
    </location>
</feature>
<evidence type="ECO:0000313" key="5">
    <source>
        <dbReference type="Proteomes" id="UP000178912"/>
    </source>
</evidence>